<dbReference type="STRING" id="665467.SAMN02982931_01932"/>
<dbReference type="InterPro" id="IPR007324">
    <property type="entry name" value="Sugar-bd_dom_put"/>
</dbReference>
<keyword evidence="4" id="KW-0804">Transcription</keyword>
<dbReference type="Proteomes" id="UP000199071">
    <property type="component" value="Unassembled WGS sequence"/>
</dbReference>
<dbReference type="EMBL" id="FMXQ01000003">
    <property type="protein sequence ID" value="SDB24913.1"/>
    <property type="molecule type" value="Genomic_DNA"/>
</dbReference>
<dbReference type="RefSeq" id="WP_090876194.1">
    <property type="nucleotide sequence ID" value="NZ_FMXQ01000003.1"/>
</dbReference>
<evidence type="ECO:0000256" key="2">
    <source>
        <dbReference type="ARBA" id="ARBA00023015"/>
    </source>
</evidence>
<evidence type="ECO:0000313" key="7">
    <source>
        <dbReference type="Proteomes" id="UP000199071"/>
    </source>
</evidence>
<dbReference type="SUPFAM" id="SSF100950">
    <property type="entry name" value="NagB/RpiA/CoA transferase-like"/>
    <property type="match status" value="1"/>
</dbReference>
<evidence type="ECO:0000313" key="6">
    <source>
        <dbReference type="EMBL" id="SDB24913.1"/>
    </source>
</evidence>
<sequence>MDMNAPGEESLLVRLAWLYYVAGLNQEEIARRLQLSRFKVTRMLAQAREKGIVKISLDQRSSETLDLGHQLSESFGLTECIVTPPLGSEGDEVDATARRAVGIAAAALLGRRLQTPHPVTVGLSWGRTVASLVAAFPATSKPDVRFVSLMGSLSRTARSNPFDMVHALAQACGGEAYVLPTPYLVDSESDFDVVMNQSIVREALAIGSGADFYISSFGVCSRESFIYDYGLIGDAEIDELINAGAVGDMLGKFFDAEGNLVASSLNRRTPSVSLEAIRDRDLVLLAAGLSKSEALRAVLRTGLVNRLVIDGDLARSLLPHAPAPSA</sequence>
<dbReference type="InterPro" id="IPR036388">
    <property type="entry name" value="WH-like_DNA-bd_sf"/>
</dbReference>
<gene>
    <name evidence="6" type="ORF">SAMN02982931_01932</name>
</gene>
<reference evidence="6 7" key="1">
    <citation type="submission" date="2016-10" db="EMBL/GenBank/DDBJ databases">
        <authorList>
            <person name="de Groot N.N."/>
        </authorList>
    </citation>
    <scope>NUCLEOTIDE SEQUENCE [LARGE SCALE GENOMIC DNA]</scope>
    <source>
        <strain evidence="6 7">ATCC 35022</strain>
    </source>
</reference>
<dbReference type="GO" id="GO:0030246">
    <property type="term" value="F:carbohydrate binding"/>
    <property type="evidence" value="ECO:0007669"/>
    <property type="project" value="InterPro"/>
</dbReference>
<organism evidence="6 7">
    <name type="scientific">Bauldia litoralis</name>
    <dbReference type="NCBI Taxonomy" id="665467"/>
    <lineage>
        <taxon>Bacteria</taxon>
        <taxon>Pseudomonadati</taxon>
        <taxon>Pseudomonadota</taxon>
        <taxon>Alphaproteobacteria</taxon>
        <taxon>Hyphomicrobiales</taxon>
        <taxon>Kaistiaceae</taxon>
        <taxon>Bauldia</taxon>
    </lineage>
</organism>
<dbReference type="OrthoDB" id="186585at2"/>
<dbReference type="Pfam" id="PF04198">
    <property type="entry name" value="Sugar-bind"/>
    <property type="match status" value="1"/>
</dbReference>
<keyword evidence="7" id="KW-1185">Reference proteome</keyword>
<evidence type="ECO:0000259" key="5">
    <source>
        <dbReference type="Pfam" id="PF04198"/>
    </source>
</evidence>
<name>A0A1G6BW88_9HYPH</name>
<feature type="domain" description="Sugar-binding" evidence="5">
    <location>
        <begin position="62"/>
        <end position="318"/>
    </location>
</feature>
<keyword evidence="3 6" id="KW-0238">DNA-binding</keyword>
<proteinExistence type="inferred from homology"/>
<dbReference type="PANTHER" id="PTHR34294:SF1">
    <property type="entry name" value="TRANSCRIPTIONAL REGULATOR LSRR"/>
    <property type="match status" value="1"/>
</dbReference>
<evidence type="ECO:0000256" key="1">
    <source>
        <dbReference type="ARBA" id="ARBA00010466"/>
    </source>
</evidence>
<dbReference type="InterPro" id="IPR037171">
    <property type="entry name" value="NagB/RpiA_transferase-like"/>
</dbReference>
<protein>
    <submittedName>
        <fullName evidence="6">DNA-binding transcriptional regulator LsrR, DeoR family</fullName>
    </submittedName>
</protein>
<keyword evidence="2" id="KW-0805">Transcription regulation</keyword>
<dbReference type="GO" id="GO:0003677">
    <property type="term" value="F:DNA binding"/>
    <property type="evidence" value="ECO:0007669"/>
    <property type="project" value="UniProtKB-KW"/>
</dbReference>
<dbReference type="Gene3D" id="3.40.50.1360">
    <property type="match status" value="1"/>
</dbReference>
<dbReference type="InterPro" id="IPR051054">
    <property type="entry name" value="SorC_transcr_regulators"/>
</dbReference>
<comment type="similarity">
    <text evidence="1">Belongs to the SorC transcriptional regulatory family.</text>
</comment>
<evidence type="ECO:0000256" key="4">
    <source>
        <dbReference type="ARBA" id="ARBA00023163"/>
    </source>
</evidence>
<dbReference type="PANTHER" id="PTHR34294">
    <property type="entry name" value="TRANSCRIPTIONAL REGULATOR-RELATED"/>
    <property type="match status" value="1"/>
</dbReference>
<accession>A0A1G6BW88</accession>
<dbReference type="AlphaFoldDB" id="A0A1G6BW88"/>
<dbReference type="Gene3D" id="1.10.10.10">
    <property type="entry name" value="Winged helix-like DNA-binding domain superfamily/Winged helix DNA-binding domain"/>
    <property type="match status" value="1"/>
</dbReference>
<evidence type="ECO:0000256" key="3">
    <source>
        <dbReference type="ARBA" id="ARBA00023125"/>
    </source>
</evidence>